<name>A0A372ML30_9SPIR</name>
<proteinExistence type="predicted"/>
<dbReference type="InterPro" id="IPR027485">
    <property type="entry name" value="AMMECR1_N"/>
</dbReference>
<dbReference type="Gene3D" id="3.30.700.20">
    <property type="entry name" value="Hypothetical protein ph0010, domain 1"/>
    <property type="match status" value="1"/>
</dbReference>
<dbReference type="Gene3D" id="3.30.1490.150">
    <property type="entry name" value="Hypothetical protein ph0010, domain 2"/>
    <property type="match status" value="1"/>
</dbReference>
<dbReference type="InterPro" id="IPR023473">
    <property type="entry name" value="AMMECR1"/>
</dbReference>
<comment type="caution">
    <text evidence="2">The sequence shown here is derived from an EMBL/GenBank/DDBJ whole genome shotgun (WGS) entry which is preliminary data.</text>
</comment>
<dbReference type="Proteomes" id="UP000264002">
    <property type="component" value="Unassembled WGS sequence"/>
</dbReference>
<keyword evidence="3" id="KW-1185">Reference proteome</keyword>
<dbReference type="AlphaFoldDB" id="A0A372ML30"/>
<feature type="domain" description="AMMECR1" evidence="1">
    <location>
        <begin position="4"/>
        <end position="186"/>
    </location>
</feature>
<sequence length="186" mass="21136">MNCVEQKTLLALAREAITSTLTHCETPIYDQMKREDQPPYSNELGCFVTIHTKEGTLRGCIGNLWGRGPLWQEVPKLARESAFSDPRFHPLRAEELEQVVLEISLLSKLQSIDDWKQIRIGIDGVLLSHGYHRSVFLPQVATEQGWDLETMLSQLAMKAGLDPEAYTDQACRFEVFQAQVFKEDVS</sequence>
<dbReference type="InterPro" id="IPR036071">
    <property type="entry name" value="AMMECR1_dom_sf"/>
</dbReference>
<reference evidence="2 3" key="2">
    <citation type="submission" date="2018-09" db="EMBL/GenBank/DDBJ databases">
        <title>Genome of Sphaerochaeta halotolerans strain 4-11.</title>
        <authorList>
            <person name="Nazina T.N."/>
            <person name="Sokolova D.S."/>
        </authorList>
    </citation>
    <scope>NUCLEOTIDE SEQUENCE [LARGE SCALE GENOMIC DNA]</scope>
    <source>
        <strain evidence="2 3">4-11</strain>
    </source>
</reference>
<reference evidence="3" key="1">
    <citation type="submission" date="2018-08" db="EMBL/GenBank/DDBJ databases">
        <authorList>
            <person name="Grouzdev D.S."/>
            <person name="Krutkina M.S."/>
        </authorList>
    </citation>
    <scope>NUCLEOTIDE SEQUENCE [LARGE SCALE GENOMIC DNA]</scope>
    <source>
        <strain evidence="3">4-11</strain>
    </source>
</reference>
<organism evidence="2 3">
    <name type="scientific">Sphaerochaeta halotolerans</name>
    <dbReference type="NCBI Taxonomy" id="2293840"/>
    <lineage>
        <taxon>Bacteria</taxon>
        <taxon>Pseudomonadati</taxon>
        <taxon>Spirochaetota</taxon>
        <taxon>Spirochaetia</taxon>
        <taxon>Spirochaetales</taxon>
        <taxon>Sphaerochaetaceae</taxon>
        <taxon>Sphaerochaeta</taxon>
    </lineage>
</organism>
<dbReference type="InterPro" id="IPR002733">
    <property type="entry name" value="AMMECR1_domain"/>
</dbReference>
<protein>
    <submittedName>
        <fullName evidence="2">AmmeMemoRadiSam system protein A</fullName>
    </submittedName>
</protein>
<dbReference type="InterPro" id="IPR027623">
    <property type="entry name" value="AmmeMemoSam_A"/>
</dbReference>
<dbReference type="NCBIfam" id="TIGR04335">
    <property type="entry name" value="AmmeMemoSam_A"/>
    <property type="match status" value="1"/>
</dbReference>
<evidence type="ECO:0000313" key="2">
    <source>
        <dbReference type="EMBL" id="RFU95890.1"/>
    </source>
</evidence>
<dbReference type="PROSITE" id="PS51112">
    <property type="entry name" value="AMMECR1"/>
    <property type="match status" value="1"/>
</dbReference>
<dbReference type="Pfam" id="PF01871">
    <property type="entry name" value="AMMECR1"/>
    <property type="match status" value="1"/>
</dbReference>
<dbReference type="NCBIfam" id="TIGR00296">
    <property type="entry name" value="TIGR00296 family protein"/>
    <property type="match status" value="1"/>
</dbReference>
<gene>
    <name evidence="2" type="primary">amrA</name>
    <name evidence="2" type="ORF">DYP60_02485</name>
</gene>
<accession>A0A372ML30</accession>
<dbReference type="SUPFAM" id="SSF143447">
    <property type="entry name" value="AMMECR1-like"/>
    <property type="match status" value="1"/>
</dbReference>
<dbReference type="RefSeq" id="WP_117329289.1">
    <property type="nucleotide sequence ID" value="NZ_QUWK01000002.1"/>
</dbReference>
<dbReference type="PANTHER" id="PTHR13016">
    <property type="entry name" value="AMMECR1 HOMOLOG"/>
    <property type="match status" value="1"/>
</dbReference>
<dbReference type="EMBL" id="QUWK01000002">
    <property type="protein sequence ID" value="RFU95890.1"/>
    <property type="molecule type" value="Genomic_DNA"/>
</dbReference>
<evidence type="ECO:0000313" key="3">
    <source>
        <dbReference type="Proteomes" id="UP000264002"/>
    </source>
</evidence>
<dbReference type="PANTHER" id="PTHR13016:SF0">
    <property type="entry name" value="AMME SYNDROME CANDIDATE GENE 1 PROTEIN"/>
    <property type="match status" value="1"/>
</dbReference>
<evidence type="ECO:0000259" key="1">
    <source>
        <dbReference type="PROSITE" id="PS51112"/>
    </source>
</evidence>